<dbReference type="InterPro" id="IPR027796">
    <property type="entry name" value="OTT_1508_deam-like"/>
</dbReference>
<gene>
    <name evidence="5" type="ORF">K505DRAFT_406320</name>
</gene>
<name>A0A6A6XJX4_9PLEO</name>
<dbReference type="AlphaFoldDB" id="A0A6A6XJX4"/>
<dbReference type="OrthoDB" id="4851849at2759"/>
<proteinExistence type="predicted"/>
<evidence type="ECO:0000313" key="5">
    <source>
        <dbReference type="EMBL" id="KAF2796524.1"/>
    </source>
</evidence>
<organism evidence="5 6">
    <name type="scientific">Melanomma pulvis-pyrius CBS 109.77</name>
    <dbReference type="NCBI Taxonomy" id="1314802"/>
    <lineage>
        <taxon>Eukaryota</taxon>
        <taxon>Fungi</taxon>
        <taxon>Dikarya</taxon>
        <taxon>Ascomycota</taxon>
        <taxon>Pezizomycotina</taxon>
        <taxon>Dothideomycetes</taxon>
        <taxon>Pleosporomycetidae</taxon>
        <taxon>Pleosporales</taxon>
        <taxon>Melanommataceae</taxon>
        <taxon>Melanomma</taxon>
    </lineage>
</organism>
<evidence type="ECO:0000256" key="2">
    <source>
        <dbReference type="ARBA" id="ARBA00022771"/>
    </source>
</evidence>
<dbReference type="GO" id="GO:0008270">
    <property type="term" value="F:zinc ion binding"/>
    <property type="evidence" value="ECO:0007669"/>
    <property type="project" value="UniProtKB-KW"/>
</dbReference>
<dbReference type="EMBL" id="MU001829">
    <property type="protein sequence ID" value="KAF2796524.1"/>
    <property type="molecule type" value="Genomic_DNA"/>
</dbReference>
<evidence type="ECO:0000256" key="1">
    <source>
        <dbReference type="ARBA" id="ARBA00022723"/>
    </source>
</evidence>
<accession>A0A6A6XJX4</accession>
<keyword evidence="6" id="KW-1185">Reference proteome</keyword>
<keyword evidence="3" id="KW-0862">Zinc</keyword>
<protein>
    <recommendedName>
        <fullName evidence="4">MYND-type domain-containing protein</fullName>
    </recommendedName>
</protein>
<feature type="domain" description="MYND-type" evidence="4">
    <location>
        <begin position="441"/>
        <end position="477"/>
    </location>
</feature>
<evidence type="ECO:0000313" key="6">
    <source>
        <dbReference type="Proteomes" id="UP000799757"/>
    </source>
</evidence>
<dbReference type="InterPro" id="IPR002893">
    <property type="entry name" value="Znf_MYND"/>
</dbReference>
<reference evidence="5" key="1">
    <citation type="journal article" date="2020" name="Stud. Mycol.">
        <title>101 Dothideomycetes genomes: a test case for predicting lifestyles and emergence of pathogens.</title>
        <authorList>
            <person name="Haridas S."/>
            <person name="Albert R."/>
            <person name="Binder M."/>
            <person name="Bloem J."/>
            <person name="Labutti K."/>
            <person name="Salamov A."/>
            <person name="Andreopoulos B."/>
            <person name="Baker S."/>
            <person name="Barry K."/>
            <person name="Bills G."/>
            <person name="Bluhm B."/>
            <person name="Cannon C."/>
            <person name="Castanera R."/>
            <person name="Culley D."/>
            <person name="Daum C."/>
            <person name="Ezra D."/>
            <person name="Gonzalez J."/>
            <person name="Henrissat B."/>
            <person name="Kuo A."/>
            <person name="Liang C."/>
            <person name="Lipzen A."/>
            <person name="Lutzoni F."/>
            <person name="Magnuson J."/>
            <person name="Mondo S."/>
            <person name="Nolan M."/>
            <person name="Ohm R."/>
            <person name="Pangilinan J."/>
            <person name="Park H.-J."/>
            <person name="Ramirez L."/>
            <person name="Alfaro M."/>
            <person name="Sun H."/>
            <person name="Tritt A."/>
            <person name="Yoshinaga Y."/>
            <person name="Zwiers L.-H."/>
            <person name="Turgeon B."/>
            <person name="Goodwin S."/>
            <person name="Spatafora J."/>
            <person name="Crous P."/>
            <person name="Grigoriev I."/>
        </authorList>
    </citation>
    <scope>NUCLEOTIDE SEQUENCE</scope>
    <source>
        <strain evidence="5">CBS 109.77</strain>
    </source>
</reference>
<keyword evidence="2" id="KW-0863">Zinc-finger</keyword>
<dbReference type="Proteomes" id="UP000799757">
    <property type="component" value="Unassembled WGS sequence"/>
</dbReference>
<sequence>MSESFDWNYPGLSWSRFHSLANLLSLRNGGQAEPSTLADTVLEEDWGPDDNGDGDALSIDTRLAQQISDSGHGRLKRRFLDCLVEFVANKKGGKAVACSAMKEAEDNVVIWIARNEGCYQTHTSCLVDQSETLLWEEMVLYHQNRIEHSYIPSLRASFKAYDAVLRGNNTNTPENNPASNATLSVLRTLLFDHNINGTSTLEKYTKLVIESYNLRRTRNIEELLYSSPNICLIARLRVAFQNFKDIALKLPSFEQVTIILVTRPLAPANPPPRPLNLNQTFGILQLDLGPATTKAVLGQNWTVAKIEREFAKRQKQKPNVHAEVQMLVSLSTNESATSGLFSYFGCSKLSCFMCNCFIQSYGRFTTKGCHGRLFKTWTVPSVDRLLPVQKEGKKKLRAPVEGHIQHERTSVIGGSSVLKNTINSSRRIYPTPEGGEPERDCDICLRPTTRKCNICSKGFFCSDSCEERRSGSHLFTCSKRPLTSADYLWKSLTADLMPQDEDVLEHFGFNNVLSGGEKSYLLGVYGGLYLSGDFSAEDIHEWRVGGILVDKIKEFYYSIPENSRGQYFPWFLKNLRVLERPMIKDEAEQNLIATFYDKARPYLDIEDRNKVAKDLKPEAKGNSYNLLAEMLLRISPNPREIDWYSFGFVTCHGQGEETLMDSKGLKELRSRLPFLESFLSVPPTGPRLSVWDLKQFLEISDPIDFPPIPSVAVDYGFTNCRSFEETCTLMEIYGKVLKTADPLQLHQACVAGDLLQFASAYVRMEERWRPLMRNFYPLEGVVEEELRPEMGSEARSEMRLKVRPEARLEAILEADEDSAGLPSLLSRLWRFIGGFAN</sequence>
<dbReference type="Pfam" id="PF14441">
    <property type="entry name" value="OTT_1508_deam"/>
    <property type="match status" value="1"/>
</dbReference>
<dbReference type="SUPFAM" id="SSF144232">
    <property type="entry name" value="HIT/MYND zinc finger-like"/>
    <property type="match status" value="1"/>
</dbReference>
<dbReference type="PROSITE" id="PS01360">
    <property type="entry name" value="ZF_MYND_1"/>
    <property type="match status" value="1"/>
</dbReference>
<keyword evidence="1" id="KW-0479">Metal-binding</keyword>
<evidence type="ECO:0000256" key="3">
    <source>
        <dbReference type="ARBA" id="ARBA00022833"/>
    </source>
</evidence>
<evidence type="ECO:0000259" key="4">
    <source>
        <dbReference type="PROSITE" id="PS01360"/>
    </source>
</evidence>